<dbReference type="Proteomes" id="UP000593605">
    <property type="component" value="Chromosome"/>
</dbReference>
<dbReference type="InterPro" id="IPR008988">
    <property type="entry name" value="Transcriptional_repressor_C"/>
</dbReference>
<dbReference type="GO" id="GO:0003677">
    <property type="term" value="F:DNA binding"/>
    <property type="evidence" value="ECO:0007669"/>
    <property type="project" value="UniProtKB-KW"/>
</dbReference>
<dbReference type="InterPro" id="IPR036388">
    <property type="entry name" value="WH-like_DNA-bd_sf"/>
</dbReference>
<keyword evidence="7" id="KW-0238">DNA-binding</keyword>
<dbReference type="PANTHER" id="PTHR33238">
    <property type="entry name" value="IRON (METAL) DEPENDENT REPRESSOR, DTXR FAMILY"/>
    <property type="match status" value="1"/>
</dbReference>
<dbReference type="Pfam" id="PF01325">
    <property type="entry name" value="Fe_dep_repress"/>
    <property type="match status" value="1"/>
</dbReference>
<dbReference type="PROSITE" id="PS50944">
    <property type="entry name" value="HTH_DTXR"/>
    <property type="match status" value="1"/>
</dbReference>
<evidence type="ECO:0000259" key="10">
    <source>
        <dbReference type="PROSITE" id="PS50944"/>
    </source>
</evidence>
<reference evidence="11 12" key="1">
    <citation type="submission" date="2020-10" db="EMBL/GenBank/DDBJ databases">
        <title>Complete genome of Cruoricapor ignavus strain M1214 isolated from the blood culture of a febrile patient.</title>
        <authorList>
            <person name="Guglielmino C.J.D."/>
        </authorList>
    </citation>
    <scope>NUCLEOTIDE SEQUENCE [LARGE SCALE GENOMIC DNA]</scope>
    <source>
        <strain evidence="11 12">M1214</strain>
    </source>
</reference>
<dbReference type="SUPFAM" id="SSF50037">
    <property type="entry name" value="C-terminal domain of transcriptional repressors"/>
    <property type="match status" value="1"/>
</dbReference>
<evidence type="ECO:0000256" key="5">
    <source>
        <dbReference type="ARBA" id="ARBA00023004"/>
    </source>
</evidence>
<dbReference type="GO" id="GO:0046914">
    <property type="term" value="F:transition metal ion binding"/>
    <property type="evidence" value="ECO:0007669"/>
    <property type="project" value="InterPro"/>
</dbReference>
<dbReference type="InterPro" id="IPR022687">
    <property type="entry name" value="HTH_DTXR"/>
</dbReference>
<keyword evidence="6" id="KW-0805">Transcription regulation</keyword>
<evidence type="ECO:0000313" key="12">
    <source>
        <dbReference type="Proteomes" id="UP000593605"/>
    </source>
</evidence>
<evidence type="ECO:0000313" key="11">
    <source>
        <dbReference type="EMBL" id="QOR74847.1"/>
    </source>
</evidence>
<comment type="similarity">
    <text evidence="2">Belongs to the DtxR/MntR family.</text>
</comment>
<dbReference type="GO" id="GO:0046983">
    <property type="term" value="F:protein dimerization activity"/>
    <property type="evidence" value="ECO:0007669"/>
    <property type="project" value="InterPro"/>
</dbReference>
<dbReference type="Pfam" id="PF02742">
    <property type="entry name" value="Fe_dep_repr_C"/>
    <property type="match status" value="1"/>
</dbReference>
<dbReference type="EMBL" id="CP063145">
    <property type="protein sequence ID" value="QOR74847.1"/>
    <property type="molecule type" value="Genomic_DNA"/>
</dbReference>
<evidence type="ECO:0000256" key="7">
    <source>
        <dbReference type="ARBA" id="ARBA00023125"/>
    </source>
</evidence>
<proteinExistence type="inferred from homology"/>
<dbReference type="Gene3D" id="1.10.60.10">
    <property type="entry name" value="Iron dependent repressor, metal binding and dimerisation domain"/>
    <property type="match status" value="1"/>
</dbReference>
<dbReference type="InterPro" id="IPR036390">
    <property type="entry name" value="WH_DNA-bd_sf"/>
</dbReference>
<evidence type="ECO:0000256" key="8">
    <source>
        <dbReference type="ARBA" id="ARBA00023163"/>
    </source>
</evidence>
<dbReference type="OrthoDB" id="9791355at2"/>
<comment type="function">
    <text evidence="9">In the presence of manganese, represses expression of mntH and mntS. Up-regulates expression of mntP.</text>
</comment>
<dbReference type="KEGG" id="civ:IMZ16_04815"/>
<comment type="subcellular location">
    <subcellularLocation>
        <location evidence="1">Cytoplasm</location>
    </subcellularLocation>
</comment>
<dbReference type="SUPFAM" id="SSF47979">
    <property type="entry name" value="Iron-dependent repressor protein, dimerization domain"/>
    <property type="match status" value="1"/>
</dbReference>
<dbReference type="SUPFAM" id="SSF46785">
    <property type="entry name" value="Winged helix' DNA-binding domain"/>
    <property type="match status" value="1"/>
</dbReference>
<evidence type="ECO:0000256" key="4">
    <source>
        <dbReference type="ARBA" id="ARBA00022386"/>
    </source>
</evidence>
<dbReference type="InterPro" id="IPR038157">
    <property type="entry name" value="FeoA_core_dom"/>
</dbReference>
<keyword evidence="8" id="KW-0804">Transcription</keyword>
<organism evidence="11 12">
    <name type="scientific">Cruoricaptor ignavus</name>
    <dbReference type="NCBI Taxonomy" id="1118202"/>
    <lineage>
        <taxon>Bacteria</taxon>
        <taxon>Pseudomonadati</taxon>
        <taxon>Bacteroidota</taxon>
        <taxon>Flavobacteriia</taxon>
        <taxon>Flavobacteriales</taxon>
        <taxon>Weeksellaceae</taxon>
        <taxon>Cruoricaptor</taxon>
    </lineage>
</organism>
<dbReference type="InterPro" id="IPR022689">
    <property type="entry name" value="Iron_dep_repressor"/>
</dbReference>
<dbReference type="PANTHER" id="PTHR33238:SF7">
    <property type="entry name" value="IRON-DEPENDENT TRANSCRIPTIONAL REGULATOR"/>
    <property type="match status" value="1"/>
</dbReference>
<dbReference type="InterPro" id="IPR007167">
    <property type="entry name" value="Fe-transptr_FeoA-like"/>
</dbReference>
<dbReference type="AlphaFoldDB" id="A0A7M1T688"/>
<keyword evidence="5" id="KW-0408">Iron</keyword>
<dbReference type="Gene3D" id="1.10.10.10">
    <property type="entry name" value="Winged helix-like DNA-binding domain superfamily/Winged helix DNA-binding domain"/>
    <property type="match status" value="1"/>
</dbReference>
<gene>
    <name evidence="11" type="ORF">IMZ16_04815</name>
</gene>
<dbReference type="GO" id="GO:0005737">
    <property type="term" value="C:cytoplasm"/>
    <property type="evidence" value="ECO:0007669"/>
    <property type="project" value="UniProtKB-SubCell"/>
</dbReference>
<dbReference type="SMART" id="SM00899">
    <property type="entry name" value="FeoA"/>
    <property type="match status" value="1"/>
</dbReference>
<dbReference type="SMART" id="SM00529">
    <property type="entry name" value="HTH_DTXR"/>
    <property type="match status" value="1"/>
</dbReference>
<evidence type="ECO:0000256" key="1">
    <source>
        <dbReference type="ARBA" id="ARBA00004496"/>
    </source>
</evidence>
<evidence type="ECO:0000256" key="3">
    <source>
        <dbReference type="ARBA" id="ARBA00011738"/>
    </source>
</evidence>
<dbReference type="Gene3D" id="2.30.30.90">
    <property type="match status" value="1"/>
</dbReference>
<accession>A0A7M1T688</accession>
<dbReference type="GO" id="GO:0003700">
    <property type="term" value="F:DNA-binding transcription factor activity"/>
    <property type="evidence" value="ECO:0007669"/>
    <property type="project" value="InterPro"/>
</dbReference>
<dbReference type="InterPro" id="IPR050536">
    <property type="entry name" value="DtxR_MntR_Metal-Reg"/>
</dbReference>
<evidence type="ECO:0000256" key="6">
    <source>
        <dbReference type="ARBA" id="ARBA00023015"/>
    </source>
</evidence>
<evidence type="ECO:0000256" key="9">
    <source>
        <dbReference type="ARBA" id="ARBA00025185"/>
    </source>
</evidence>
<dbReference type="RefSeq" id="WP_073177981.1">
    <property type="nucleotide sequence ID" value="NZ_CP171011.1"/>
</dbReference>
<name>A0A7M1T688_9FLAO</name>
<comment type="subunit">
    <text evidence="3">Homodimer.</text>
</comment>
<sequence>MGRSSTEENYLKAIFTLAQNAPNSEAGTNQVAAYLGIKPASVNEMLKRLKDKDWVDYEKYGKIKLTKKGQSLAIQTIRKHRLWETFLYQKLGFGWEEIHEVAEELEHIHSEKLISALDKFLDYPNFDPHGDPIPDSSGRIEKVIRKKLTEVEVGKNFRVVAVKDVNAEFLQYVESVGIVIGKEFQLISRENFDGQTTLKINGDEKIISEKVAENIFVVEV</sequence>
<evidence type="ECO:0000256" key="2">
    <source>
        <dbReference type="ARBA" id="ARBA00007871"/>
    </source>
</evidence>
<dbReference type="InterPro" id="IPR001367">
    <property type="entry name" value="Fe_dep_repressor"/>
</dbReference>
<dbReference type="Pfam" id="PF04023">
    <property type="entry name" value="FeoA"/>
    <property type="match status" value="1"/>
</dbReference>
<feature type="domain" description="HTH dtxR-type" evidence="10">
    <location>
        <begin position="3"/>
        <end position="66"/>
    </location>
</feature>
<dbReference type="InterPro" id="IPR036421">
    <property type="entry name" value="Fe_dep_repressor_sf"/>
</dbReference>
<protein>
    <recommendedName>
        <fullName evidence="4">Transcriptional regulator MntR</fullName>
    </recommendedName>
</protein>